<dbReference type="Proteomes" id="UP000244855">
    <property type="component" value="Unassembled WGS sequence"/>
</dbReference>
<dbReference type="PROSITE" id="PS51375">
    <property type="entry name" value="PPR"/>
    <property type="match status" value="2"/>
</dbReference>
<accession>A0A2V1DQV6</accession>
<dbReference type="InterPro" id="IPR050667">
    <property type="entry name" value="PPR-containing_protein"/>
</dbReference>
<protein>
    <recommendedName>
        <fullName evidence="5">Pentacotripeptide-repeat region of PRORP domain-containing protein</fullName>
    </recommendedName>
</protein>
<feature type="repeat" description="PPR" evidence="1">
    <location>
        <begin position="760"/>
        <end position="794"/>
    </location>
</feature>
<dbReference type="AlphaFoldDB" id="A0A2V1DQV6"/>
<evidence type="ECO:0000313" key="3">
    <source>
        <dbReference type="EMBL" id="PVH99689.1"/>
    </source>
</evidence>
<dbReference type="Pfam" id="PF01535">
    <property type="entry name" value="PPR"/>
    <property type="match status" value="1"/>
</dbReference>
<dbReference type="Gene3D" id="1.25.40.10">
    <property type="entry name" value="Tetratricopeptide repeat domain"/>
    <property type="match status" value="3"/>
</dbReference>
<feature type="compositionally biased region" description="Low complexity" evidence="2">
    <location>
        <begin position="227"/>
        <end position="238"/>
    </location>
</feature>
<dbReference type="STRING" id="97972.A0A2V1DQV6"/>
<feature type="compositionally biased region" description="Basic and acidic residues" evidence="2">
    <location>
        <begin position="163"/>
        <end position="182"/>
    </location>
</feature>
<feature type="compositionally biased region" description="Polar residues" evidence="2">
    <location>
        <begin position="1029"/>
        <end position="1039"/>
    </location>
</feature>
<dbReference type="PANTHER" id="PTHR47939:SF5">
    <property type="entry name" value="PENTACOTRIPEPTIDE-REPEAT REGION OF PRORP DOMAIN-CONTAINING PROTEIN"/>
    <property type="match status" value="1"/>
</dbReference>
<feature type="repeat" description="PPR" evidence="1">
    <location>
        <begin position="611"/>
        <end position="645"/>
    </location>
</feature>
<feature type="region of interest" description="Disordered" evidence="2">
    <location>
        <begin position="123"/>
        <end position="238"/>
    </location>
</feature>
<feature type="compositionally biased region" description="Polar residues" evidence="2">
    <location>
        <begin position="211"/>
        <end position="221"/>
    </location>
</feature>
<dbReference type="NCBIfam" id="TIGR00756">
    <property type="entry name" value="PPR"/>
    <property type="match status" value="2"/>
</dbReference>
<feature type="region of interest" description="Disordered" evidence="2">
    <location>
        <begin position="1019"/>
        <end position="1039"/>
    </location>
</feature>
<dbReference type="EMBL" id="KZ805387">
    <property type="protein sequence ID" value="PVH99689.1"/>
    <property type="molecule type" value="Genomic_DNA"/>
</dbReference>
<dbReference type="OrthoDB" id="185373at2759"/>
<dbReference type="InterPro" id="IPR011990">
    <property type="entry name" value="TPR-like_helical_dom_sf"/>
</dbReference>
<proteinExistence type="predicted"/>
<evidence type="ECO:0000313" key="4">
    <source>
        <dbReference type="Proteomes" id="UP000244855"/>
    </source>
</evidence>
<feature type="region of interest" description="Disordered" evidence="2">
    <location>
        <begin position="688"/>
        <end position="711"/>
    </location>
</feature>
<reference evidence="3 4" key="1">
    <citation type="journal article" date="2018" name="Sci. Rep.">
        <title>Comparative genomics provides insights into the lifestyle and reveals functional heterogeneity of dark septate endophytic fungi.</title>
        <authorList>
            <person name="Knapp D.G."/>
            <person name="Nemeth J.B."/>
            <person name="Barry K."/>
            <person name="Hainaut M."/>
            <person name="Henrissat B."/>
            <person name="Johnson J."/>
            <person name="Kuo A."/>
            <person name="Lim J.H.P."/>
            <person name="Lipzen A."/>
            <person name="Nolan M."/>
            <person name="Ohm R.A."/>
            <person name="Tamas L."/>
            <person name="Grigoriev I.V."/>
            <person name="Spatafora J.W."/>
            <person name="Nagy L.G."/>
            <person name="Kovacs G.M."/>
        </authorList>
    </citation>
    <scope>NUCLEOTIDE SEQUENCE [LARGE SCALE GENOMIC DNA]</scope>
    <source>
        <strain evidence="3 4">DSE2036</strain>
    </source>
</reference>
<gene>
    <name evidence="3" type="ORF">DM02DRAFT_656165</name>
</gene>
<evidence type="ECO:0008006" key="5">
    <source>
        <dbReference type="Google" id="ProtNLM"/>
    </source>
</evidence>
<evidence type="ECO:0000256" key="1">
    <source>
        <dbReference type="PROSITE-ProRule" id="PRU00708"/>
    </source>
</evidence>
<evidence type="ECO:0000256" key="2">
    <source>
        <dbReference type="SAM" id="MobiDB-lite"/>
    </source>
</evidence>
<sequence>MGNAQDVQQNTRRIITDINHGPWNVTHDGPWLSELTAFALPIEVSGQWRCKLPDVLKKKRTRVGTCIDTITGVQNGPHCPLLNSADADDQIVSPLIPSSAPLLRAMIRSYVCQQCRFHLRRSTTASRAPQLQSRATFISLRSTRPPPKSPDKHAPTQDTQDTQDARYKTDLNNENRGGKDDLDVIPPIRYEPSPESLRPGRYSHLRRQNGEPPTTHQNPQSAVPIDAETSATVSTSSTSPAHAQSINLFLNHQNVNSAWRLFIKEYASRDSPALTNPSPDDIPLLTDSIIFSRLLNSATLQFCNGMKLDVKPTDIIFRFEQMEIATPKMWSSAIGYATDQLLWMVSGGSRSKQTPEVLLAELVALWRLFFQCGGTATDPLESMYPDWRSIPDVKSLTKVQFDTRFGQRMQRYHPKVPTHPSLQFSAVTIFNLFDEVNKGLLEVPEELKEQTQPFIKFVTSILAGSNVQSILRHMDLSPALRNISSDFRAALIDQINSAPYQAMIKIGSQARPEKIPEETGTADRVLSKEEKIANLEDFYLRRIARAVVSQSNAEILQKLWEEIQGVYKKGNDITIPPTIYDAFLSGFMQLFQPDKTTEVWNFMVTHGTKPGVRTWVAMLDGCVKARDLDGLNGIWDRMIRSGVEPDNYAWVTRIYGLITLRQINNGFMAMDEMGKMWIAAQNATQTGMQNPSVKGNSHKRTPAKVSSKAANKSGAIKPTVEVINGAIQALTSIPELRHDRKVAYAQKILQWSTTFSITPNVITYNTLVRMYLRGNDHVTAFELLKQMSKQGIHGDMATHTMLLSAAFNNEKFGDLSESEQANRIIEIFDDIEADGLELNAHICSSAIDRLLKLYGNVSAVMVILNHMASRDISISAQINTSIITHCFQQTPPDIASVDAIVARLFGPGALPTDKYLCDRILEGYAANLEVEKMMEVLKNMSRHGKLPSWDALTAVVRALGETGQWDTAREVVRDVQMGEGIAKGGMTGSQKYRSIFFGVVKSLGHGLTDSLAGDFWRDPAAQEGDFTPDAQQVHGQQGM</sequence>
<dbReference type="Pfam" id="PF13041">
    <property type="entry name" value="PPR_2"/>
    <property type="match status" value="1"/>
</dbReference>
<dbReference type="PANTHER" id="PTHR47939">
    <property type="entry name" value="MEMBRANE-ASSOCIATED SALT-INDUCIBLE PROTEIN-LIKE"/>
    <property type="match status" value="1"/>
</dbReference>
<dbReference type="InterPro" id="IPR002885">
    <property type="entry name" value="PPR_rpt"/>
</dbReference>
<feature type="compositionally biased region" description="Polar residues" evidence="2">
    <location>
        <begin position="123"/>
        <end position="142"/>
    </location>
</feature>
<name>A0A2V1DQV6_9PLEO</name>
<organism evidence="3 4">
    <name type="scientific">Periconia macrospinosa</name>
    <dbReference type="NCBI Taxonomy" id="97972"/>
    <lineage>
        <taxon>Eukaryota</taxon>
        <taxon>Fungi</taxon>
        <taxon>Dikarya</taxon>
        <taxon>Ascomycota</taxon>
        <taxon>Pezizomycotina</taxon>
        <taxon>Dothideomycetes</taxon>
        <taxon>Pleosporomycetidae</taxon>
        <taxon>Pleosporales</taxon>
        <taxon>Massarineae</taxon>
        <taxon>Periconiaceae</taxon>
        <taxon>Periconia</taxon>
    </lineage>
</organism>
<keyword evidence="4" id="KW-1185">Reference proteome</keyword>